<dbReference type="GO" id="GO:0016787">
    <property type="term" value="F:hydrolase activity"/>
    <property type="evidence" value="ECO:0007669"/>
    <property type="project" value="UniProtKB-KW"/>
</dbReference>
<proteinExistence type="predicted"/>
<keyword evidence="2" id="KW-1185">Reference proteome</keyword>
<dbReference type="OrthoDB" id="407888at2759"/>
<name>A0A9K3PFS8_9STRA</name>
<gene>
    <name evidence="1" type="ORF">IV203_005054</name>
</gene>
<evidence type="ECO:0000313" key="1">
    <source>
        <dbReference type="EMBL" id="KAG7345987.1"/>
    </source>
</evidence>
<evidence type="ECO:0000313" key="2">
    <source>
        <dbReference type="Proteomes" id="UP000693970"/>
    </source>
</evidence>
<keyword evidence="1" id="KW-0378">Hydrolase</keyword>
<dbReference type="Proteomes" id="UP000693970">
    <property type="component" value="Unassembled WGS sequence"/>
</dbReference>
<accession>A0A9K3PFS8</accession>
<dbReference type="AlphaFoldDB" id="A0A9K3PFS8"/>
<reference evidence="1" key="2">
    <citation type="submission" date="2021-04" db="EMBL/GenBank/DDBJ databases">
        <authorList>
            <person name="Podell S."/>
        </authorList>
    </citation>
    <scope>NUCLEOTIDE SEQUENCE</scope>
    <source>
        <strain evidence="1">Hildebrandi</strain>
    </source>
</reference>
<reference evidence="1" key="1">
    <citation type="journal article" date="2021" name="Sci. Rep.">
        <title>Diploid genomic architecture of Nitzschia inconspicua, an elite biomass production diatom.</title>
        <authorList>
            <person name="Oliver A."/>
            <person name="Podell S."/>
            <person name="Pinowska A."/>
            <person name="Traller J.C."/>
            <person name="Smith S.R."/>
            <person name="McClure R."/>
            <person name="Beliaev A."/>
            <person name="Bohutskyi P."/>
            <person name="Hill E.A."/>
            <person name="Rabines A."/>
            <person name="Zheng H."/>
            <person name="Allen L.Z."/>
            <person name="Kuo A."/>
            <person name="Grigoriev I.V."/>
            <person name="Allen A.E."/>
            <person name="Hazlebeck D."/>
            <person name="Allen E.E."/>
        </authorList>
    </citation>
    <scope>NUCLEOTIDE SEQUENCE</scope>
    <source>
        <strain evidence="1">Hildebrandi</strain>
    </source>
</reference>
<sequence>MVELPDDGVKDISLVFSDLDGTLLHYPTKIPKGENGNQLLKLPPSSTGMRGIISSKTHSIIQEIRRTKDVKFVLVSGMRTSTFLNRLPFLPKADAYCTEAGGRIFYPTTDVDHSDAFVVKPKPFDGAMPEDLIPFGIIEDLEWRSRQEQVAGPYDSPDLKELAKDPSRVKPLKERDGLLWDFARDLVHKGYVLDTKGYSACFRVNRKQQDTISDSEFDALLDGRIKPFEGLASSINLSCVDYYPATSGKKHCCLYLAERFFPDSKGGPSKLVKEHSVCLCDDDNDLEMAEACGHAYIPEISSQSMKEIIGRFPDHFTQTGGEGMELQGHESTEAALLLVSKRLVDKETNELDSTVAASEGG</sequence>
<comment type="caution">
    <text evidence="1">The sequence shown here is derived from an EMBL/GenBank/DDBJ whole genome shotgun (WGS) entry which is preliminary data.</text>
</comment>
<dbReference type="EMBL" id="JAGRRH010000021">
    <property type="protein sequence ID" value="KAG7345987.1"/>
    <property type="molecule type" value="Genomic_DNA"/>
</dbReference>
<protein>
    <submittedName>
        <fullName evidence="1">Haloacid dehalogenase-like hydrolase</fullName>
    </submittedName>
</protein>
<organism evidence="1 2">
    <name type="scientific">Nitzschia inconspicua</name>
    <dbReference type="NCBI Taxonomy" id="303405"/>
    <lineage>
        <taxon>Eukaryota</taxon>
        <taxon>Sar</taxon>
        <taxon>Stramenopiles</taxon>
        <taxon>Ochrophyta</taxon>
        <taxon>Bacillariophyta</taxon>
        <taxon>Bacillariophyceae</taxon>
        <taxon>Bacillariophycidae</taxon>
        <taxon>Bacillariales</taxon>
        <taxon>Bacillariaceae</taxon>
        <taxon>Nitzschia</taxon>
    </lineage>
</organism>